<keyword evidence="6" id="KW-1185">Reference proteome</keyword>
<dbReference type="InterPro" id="IPR010982">
    <property type="entry name" value="Lambda_DNA-bd_dom_sf"/>
</dbReference>
<keyword evidence="2 5" id="KW-0238">DNA-binding</keyword>
<dbReference type="SUPFAM" id="SSF47413">
    <property type="entry name" value="lambda repressor-like DNA-binding domains"/>
    <property type="match status" value="1"/>
</dbReference>
<evidence type="ECO:0000313" key="6">
    <source>
        <dbReference type="Proteomes" id="UP000617628"/>
    </source>
</evidence>
<dbReference type="RefSeq" id="WP_200355631.1">
    <property type="nucleotide sequence ID" value="NZ_JAENIL010000018.1"/>
</dbReference>
<evidence type="ECO:0000256" key="3">
    <source>
        <dbReference type="ARBA" id="ARBA00023163"/>
    </source>
</evidence>
<dbReference type="GO" id="GO:0003700">
    <property type="term" value="F:DNA-binding transcription factor activity"/>
    <property type="evidence" value="ECO:0007669"/>
    <property type="project" value="TreeGrafter"/>
</dbReference>
<dbReference type="SMART" id="SM00354">
    <property type="entry name" value="HTH_LACI"/>
    <property type="match status" value="1"/>
</dbReference>
<keyword evidence="1" id="KW-0805">Transcription regulation</keyword>
<dbReference type="AlphaFoldDB" id="A0A934VL59"/>
<dbReference type="PROSITE" id="PS50932">
    <property type="entry name" value="HTH_LACI_2"/>
    <property type="match status" value="1"/>
</dbReference>
<gene>
    <name evidence="5" type="ORF">JIN87_11105</name>
</gene>
<name>A0A934VL59_9BACT</name>
<dbReference type="CDD" id="cd01392">
    <property type="entry name" value="HTH_LacI"/>
    <property type="match status" value="1"/>
</dbReference>
<proteinExistence type="predicted"/>
<accession>A0A934VL59</accession>
<evidence type="ECO:0000313" key="5">
    <source>
        <dbReference type="EMBL" id="MBK1877416.1"/>
    </source>
</evidence>
<dbReference type="Proteomes" id="UP000617628">
    <property type="component" value="Unassembled WGS sequence"/>
</dbReference>
<dbReference type="GO" id="GO:0000976">
    <property type="term" value="F:transcription cis-regulatory region binding"/>
    <property type="evidence" value="ECO:0007669"/>
    <property type="project" value="TreeGrafter"/>
</dbReference>
<sequence>MAPTLKEVAKEAGVAISTASGILTERPDSWASESTRKRVQEAANRLGYEANRYARGLRIGSFQTIGLLVPDLLNPVYTVYARAIQEALEKAGYSLTVEEAKASLKGESAAVKKLLASQVDGILCFFMDMKAHEKLFTKQKNNNLPMVFFGDSYPNSGIDNVQIDFGRGTKEAIEELIKLGHSNIGVLYGYHPVPKERERADSRMEFFQTVLSKHDLPFPESNLLKSGHTMQNAYDRFKEYLDSTDPTDRVSAVFAINDILALGVMRAAIDHGLSIPEDLSIIGVDNTPMSQFSPIALSSVGYPIREIARTATDFLISRLQGDKEAQREVMFSTHLVHRESIAPPAVEVV</sequence>
<evidence type="ECO:0000256" key="1">
    <source>
        <dbReference type="ARBA" id="ARBA00023015"/>
    </source>
</evidence>
<comment type="caution">
    <text evidence="5">The sequence shown here is derived from an EMBL/GenBank/DDBJ whole genome shotgun (WGS) entry which is preliminary data.</text>
</comment>
<dbReference type="EMBL" id="JAENIL010000018">
    <property type="protein sequence ID" value="MBK1877416.1"/>
    <property type="molecule type" value="Genomic_DNA"/>
</dbReference>
<feature type="domain" description="HTH lacI-type" evidence="4">
    <location>
        <begin position="3"/>
        <end position="59"/>
    </location>
</feature>
<keyword evidence="3" id="KW-0804">Transcription</keyword>
<dbReference type="InterPro" id="IPR046335">
    <property type="entry name" value="LacI/GalR-like_sensor"/>
</dbReference>
<organism evidence="5 6">
    <name type="scientific">Pelagicoccus mobilis</name>
    <dbReference type="NCBI Taxonomy" id="415221"/>
    <lineage>
        <taxon>Bacteria</taxon>
        <taxon>Pseudomonadati</taxon>
        <taxon>Verrucomicrobiota</taxon>
        <taxon>Opitutia</taxon>
        <taxon>Puniceicoccales</taxon>
        <taxon>Pelagicoccaceae</taxon>
        <taxon>Pelagicoccus</taxon>
    </lineage>
</organism>
<protein>
    <submittedName>
        <fullName evidence="5">LacI family DNA-binding transcriptional regulator</fullName>
    </submittedName>
</protein>
<dbReference type="Gene3D" id="3.40.50.2300">
    <property type="match status" value="2"/>
</dbReference>
<reference evidence="5" key="1">
    <citation type="submission" date="2021-01" db="EMBL/GenBank/DDBJ databases">
        <title>Modified the classification status of verrucomicrobia.</title>
        <authorList>
            <person name="Feng X."/>
        </authorList>
    </citation>
    <scope>NUCLEOTIDE SEQUENCE</scope>
    <source>
        <strain evidence="5">KCTC 13126</strain>
    </source>
</reference>
<dbReference type="InterPro" id="IPR000843">
    <property type="entry name" value="HTH_LacI"/>
</dbReference>
<evidence type="ECO:0000259" key="4">
    <source>
        <dbReference type="PROSITE" id="PS50932"/>
    </source>
</evidence>
<dbReference type="SUPFAM" id="SSF53822">
    <property type="entry name" value="Periplasmic binding protein-like I"/>
    <property type="match status" value="1"/>
</dbReference>
<dbReference type="Gene3D" id="1.10.260.40">
    <property type="entry name" value="lambda repressor-like DNA-binding domains"/>
    <property type="match status" value="1"/>
</dbReference>
<dbReference type="Pfam" id="PF13377">
    <property type="entry name" value="Peripla_BP_3"/>
    <property type="match status" value="1"/>
</dbReference>
<dbReference type="CDD" id="cd06267">
    <property type="entry name" value="PBP1_LacI_sugar_binding-like"/>
    <property type="match status" value="1"/>
</dbReference>
<dbReference type="PANTHER" id="PTHR30146">
    <property type="entry name" value="LACI-RELATED TRANSCRIPTIONAL REPRESSOR"/>
    <property type="match status" value="1"/>
</dbReference>
<dbReference type="Pfam" id="PF00356">
    <property type="entry name" value="LacI"/>
    <property type="match status" value="1"/>
</dbReference>
<dbReference type="PANTHER" id="PTHR30146:SF109">
    <property type="entry name" value="HTH-TYPE TRANSCRIPTIONAL REGULATOR GALS"/>
    <property type="match status" value="1"/>
</dbReference>
<dbReference type="InterPro" id="IPR028082">
    <property type="entry name" value="Peripla_BP_I"/>
</dbReference>
<evidence type="ECO:0000256" key="2">
    <source>
        <dbReference type="ARBA" id="ARBA00023125"/>
    </source>
</evidence>